<feature type="region of interest" description="Disordered" evidence="1">
    <location>
        <begin position="69"/>
        <end position="103"/>
    </location>
</feature>
<feature type="compositionally biased region" description="Low complexity" evidence="1">
    <location>
        <begin position="403"/>
        <end position="416"/>
    </location>
</feature>
<gene>
    <name evidence="3" type="ORF">DIURU_000084</name>
</gene>
<evidence type="ECO:0000256" key="1">
    <source>
        <dbReference type="SAM" id="MobiDB-lite"/>
    </source>
</evidence>
<feature type="region of interest" description="Disordered" evidence="1">
    <location>
        <begin position="1"/>
        <end position="22"/>
    </location>
</feature>
<dbReference type="Pfam" id="PF04468">
    <property type="entry name" value="PSP1"/>
    <property type="match status" value="1"/>
</dbReference>
<dbReference type="EMBL" id="SWFT01000004">
    <property type="protein sequence ID" value="KAA8908771.1"/>
    <property type="molecule type" value="Genomic_DNA"/>
</dbReference>
<dbReference type="InterPro" id="IPR047767">
    <property type="entry name" value="PSP1-like"/>
</dbReference>
<keyword evidence="4" id="KW-1185">Reference proteome</keyword>
<dbReference type="InterPro" id="IPR007557">
    <property type="entry name" value="PSP1_C"/>
</dbReference>
<dbReference type="GO" id="GO:0005737">
    <property type="term" value="C:cytoplasm"/>
    <property type="evidence" value="ECO:0007669"/>
    <property type="project" value="TreeGrafter"/>
</dbReference>
<evidence type="ECO:0000313" key="4">
    <source>
        <dbReference type="Proteomes" id="UP000449547"/>
    </source>
</evidence>
<accession>A0A642UZR8</accession>
<name>A0A642UZR8_DIURU</name>
<protein>
    <recommendedName>
        <fullName evidence="2">PSP1 C-terminal domain-containing protein</fullName>
    </recommendedName>
</protein>
<feature type="domain" description="PSP1 C-terminal" evidence="2">
    <location>
        <begin position="197"/>
        <end position="291"/>
    </location>
</feature>
<dbReference type="PROSITE" id="PS51411">
    <property type="entry name" value="PSP1_C"/>
    <property type="match status" value="1"/>
</dbReference>
<dbReference type="VEuPathDB" id="FungiDB:DIURU_000084"/>
<reference evidence="3 4" key="1">
    <citation type="submission" date="2019-07" db="EMBL/GenBank/DDBJ databases">
        <title>Genome assembly of two rare yeast pathogens: Diutina rugosa and Trichomonascus ciferrii.</title>
        <authorList>
            <person name="Mixao V."/>
            <person name="Saus E."/>
            <person name="Hansen A."/>
            <person name="Lass-Flor C."/>
            <person name="Gabaldon T."/>
        </authorList>
    </citation>
    <scope>NUCLEOTIDE SEQUENCE [LARGE SCALE GENOMIC DNA]</scope>
    <source>
        <strain evidence="3 4">CBS 613</strain>
    </source>
</reference>
<dbReference type="GeneID" id="54778737"/>
<evidence type="ECO:0000313" key="3">
    <source>
        <dbReference type="EMBL" id="KAA8908771.1"/>
    </source>
</evidence>
<feature type="region of interest" description="Disordered" evidence="1">
    <location>
        <begin position="399"/>
        <end position="418"/>
    </location>
</feature>
<dbReference type="Proteomes" id="UP000449547">
    <property type="component" value="Unassembled WGS sequence"/>
</dbReference>
<dbReference type="PANTHER" id="PTHR43830">
    <property type="entry name" value="PROTEIN PSP1"/>
    <property type="match status" value="1"/>
</dbReference>
<evidence type="ECO:0000259" key="2">
    <source>
        <dbReference type="PROSITE" id="PS51411"/>
    </source>
</evidence>
<dbReference type="AlphaFoldDB" id="A0A642UZR8"/>
<comment type="caution">
    <text evidence="3">The sequence shown here is derived from an EMBL/GenBank/DDBJ whole genome shotgun (WGS) entry which is preliminary data.</text>
</comment>
<dbReference type="PANTHER" id="PTHR43830:SF3">
    <property type="entry name" value="PROTEIN PSP1"/>
    <property type="match status" value="1"/>
</dbReference>
<proteinExistence type="predicted"/>
<feature type="compositionally biased region" description="Gly residues" evidence="1">
    <location>
        <begin position="73"/>
        <end position="92"/>
    </location>
</feature>
<organism evidence="3 4">
    <name type="scientific">Diutina rugosa</name>
    <name type="common">Yeast</name>
    <name type="synonym">Candida rugosa</name>
    <dbReference type="NCBI Taxonomy" id="5481"/>
    <lineage>
        <taxon>Eukaryota</taxon>
        <taxon>Fungi</taxon>
        <taxon>Dikarya</taxon>
        <taxon>Ascomycota</taxon>
        <taxon>Saccharomycotina</taxon>
        <taxon>Pichiomycetes</taxon>
        <taxon>Debaryomycetaceae</taxon>
        <taxon>Diutina</taxon>
    </lineage>
</organism>
<dbReference type="RefSeq" id="XP_034015199.1">
    <property type="nucleotide sequence ID" value="XM_034159132.1"/>
</dbReference>
<sequence>MWSTSLAAPPRRRHSDSAPVAVAGTTDDSFNIDSYFVVDAHHRVQVTLAALAARQREGAGVALPQFSRASGSAQGGAQGSGGGAQGNGGQGNGATTTMAPEDDGAGGLDQCHLLFVAFKSGRLDVFYTTEPGALAVGDLVMVEADRGRDLGRVAKLAVSIDEARMLKMLQHYQQSQALVDERRNDQAGAPLTFPYPKRVLRPATAVERAGVAAKARDEDSACRQFLVKLRHTAQSSAPGAPVRQMRLVDAEYQFDRRKLTFYYSSRQRIDFRDLVRELFRFYKTRIWMSAVNGVPYVVPREPEMVMVDEFTETPYEQWYTPRRVGFGSGYGTAAGAGYGSGYGAGYASGTGELSMLPSATMPPLIGGVPSAGTTPMWDDGAGTGAGTAITEVMAEVRSPQVPTPGTSVSATTATTTTEEHLRMEPLLASLVNSINLG</sequence>
<dbReference type="OrthoDB" id="243127at2759"/>